<reference evidence="1 2" key="1">
    <citation type="submission" date="2016-10" db="EMBL/GenBank/DDBJ databases">
        <title>The genome sequence of Colletotrichum fioriniae PJ7.</title>
        <authorList>
            <person name="Baroncelli R."/>
        </authorList>
    </citation>
    <scope>NUCLEOTIDE SEQUENCE [LARGE SCALE GENOMIC DNA]</scope>
    <source>
        <strain evidence="1 2">IMI 309622</strain>
    </source>
</reference>
<comment type="caution">
    <text evidence="1">The sequence shown here is derived from an EMBL/GenBank/DDBJ whole genome shotgun (WGS) entry which is preliminary data.</text>
</comment>
<protein>
    <submittedName>
        <fullName evidence="1">Uncharacterized protein</fullName>
    </submittedName>
</protein>
<proteinExistence type="predicted"/>
<gene>
    <name evidence="1" type="ORF">CCOS01_08707</name>
</gene>
<dbReference type="RefSeq" id="XP_060313142.1">
    <property type="nucleotide sequence ID" value="XM_060456868.1"/>
</dbReference>
<dbReference type="Proteomes" id="UP001240678">
    <property type="component" value="Unassembled WGS sequence"/>
</dbReference>
<evidence type="ECO:0000313" key="2">
    <source>
        <dbReference type="Proteomes" id="UP001240678"/>
    </source>
</evidence>
<dbReference type="AlphaFoldDB" id="A0AAI9YVX6"/>
<evidence type="ECO:0000313" key="1">
    <source>
        <dbReference type="EMBL" id="KAK1526289.1"/>
    </source>
</evidence>
<organism evidence="1 2">
    <name type="scientific">Colletotrichum costaricense</name>
    <dbReference type="NCBI Taxonomy" id="1209916"/>
    <lineage>
        <taxon>Eukaryota</taxon>
        <taxon>Fungi</taxon>
        <taxon>Dikarya</taxon>
        <taxon>Ascomycota</taxon>
        <taxon>Pezizomycotina</taxon>
        <taxon>Sordariomycetes</taxon>
        <taxon>Hypocreomycetidae</taxon>
        <taxon>Glomerellales</taxon>
        <taxon>Glomerellaceae</taxon>
        <taxon>Colletotrichum</taxon>
        <taxon>Colletotrichum acutatum species complex</taxon>
    </lineage>
</organism>
<accession>A0AAI9YVX6</accession>
<name>A0AAI9YVX6_9PEZI</name>
<sequence length="100" mass="10739">MVLGKLRRRYVPGYHEPSLPTLQCLGQAPCKLHGNLLPLRCSGGGQPDRYLVPSTTSNRNTLVSFKRGSSCGLPWGHRPWLVSSADFGGDGGKSCVVCGQ</sequence>
<dbReference type="GeneID" id="85340415"/>
<keyword evidence="2" id="KW-1185">Reference proteome</keyword>
<dbReference type="EMBL" id="MOOE01000008">
    <property type="protein sequence ID" value="KAK1526289.1"/>
    <property type="molecule type" value="Genomic_DNA"/>
</dbReference>